<feature type="region of interest" description="Disordered" evidence="1">
    <location>
        <begin position="16"/>
        <end position="82"/>
    </location>
</feature>
<accession>A0AAD1X9N2</accession>
<evidence type="ECO:0000313" key="2">
    <source>
        <dbReference type="EMBL" id="CAI2362836.1"/>
    </source>
</evidence>
<dbReference type="AlphaFoldDB" id="A0AAD1X9N2"/>
<sequence length="546" mass="63250">MSLHWKPVEVNLSKRYQTCHSDSSEDDEDEAQPYASKCRNGSRFTRIDIIKSDIRNRTKDMKKRREARSKERSYERSKSKKRYDPYYKSCEKENYSQNIQKCTKTRNMDNVKPDKYQTEVRKSKTRKKAQIAQTISPRFQSIPQQNTLDTNPDNLIPFLTSLDSPSETPSHTHIEDHKVTKILESLKRLISPKTGSSPLLGRLWRGYSSTFTTLQSAYSDAKVSLVTSLIKNFKQVAQSRSEQANNVPEILREILKIQSDFENFVRNQNMISEIKKEFGQQKKEERALGVGWWGGEGVRGNKLDDVCDCSDGDDELEESIKPSLTSESSLKYDYQIQQTEAENLWKTHLDDDLGVQKAPLKPKIHHKNTSNPKIPESKHHKSIKVDDCTHSINFSTLKPEGGRNSQAFGFRKNDYFSQISHRIGDLQLPNRRKFNHRRSSSLKDKESKEVRFSIDGCSHRMTIDKSFNAHKSSDFSVTKRYLSSVDRDNKKKCFDLAKLHRETLEKARTEQEKTGRKRIKLYKLKISRKFRKSSTPKKVTSPEPGV</sequence>
<comment type="caution">
    <text evidence="2">The sequence shown here is derived from an EMBL/GenBank/DDBJ whole genome shotgun (WGS) entry which is preliminary data.</text>
</comment>
<evidence type="ECO:0000256" key="1">
    <source>
        <dbReference type="SAM" id="MobiDB-lite"/>
    </source>
</evidence>
<keyword evidence="3" id="KW-1185">Reference proteome</keyword>
<feature type="compositionally biased region" description="Basic and acidic residues" evidence="1">
    <location>
        <begin position="68"/>
        <end position="82"/>
    </location>
</feature>
<name>A0AAD1X9N2_EUPCR</name>
<gene>
    <name evidence="2" type="ORF">ECRASSUSDP1_LOCUS4164</name>
</gene>
<feature type="region of interest" description="Disordered" evidence="1">
    <location>
        <begin position="363"/>
        <end position="382"/>
    </location>
</feature>
<dbReference type="Proteomes" id="UP001295684">
    <property type="component" value="Unassembled WGS sequence"/>
</dbReference>
<organism evidence="2 3">
    <name type="scientific">Euplotes crassus</name>
    <dbReference type="NCBI Taxonomy" id="5936"/>
    <lineage>
        <taxon>Eukaryota</taxon>
        <taxon>Sar</taxon>
        <taxon>Alveolata</taxon>
        <taxon>Ciliophora</taxon>
        <taxon>Intramacronucleata</taxon>
        <taxon>Spirotrichea</taxon>
        <taxon>Hypotrichia</taxon>
        <taxon>Euplotida</taxon>
        <taxon>Euplotidae</taxon>
        <taxon>Moneuplotes</taxon>
    </lineage>
</organism>
<feature type="compositionally biased region" description="Basic and acidic residues" evidence="1">
    <location>
        <begin position="45"/>
        <end position="59"/>
    </location>
</feature>
<proteinExistence type="predicted"/>
<dbReference type="EMBL" id="CAMPGE010003994">
    <property type="protein sequence ID" value="CAI2362836.1"/>
    <property type="molecule type" value="Genomic_DNA"/>
</dbReference>
<evidence type="ECO:0000313" key="3">
    <source>
        <dbReference type="Proteomes" id="UP001295684"/>
    </source>
</evidence>
<reference evidence="2" key="1">
    <citation type="submission" date="2023-07" db="EMBL/GenBank/DDBJ databases">
        <authorList>
            <consortium name="AG Swart"/>
            <person name="Singh M."/>
            <person name="Singh A."/>
            <person name="Seah K."/>
            <person name="Emmerich C."/>
        </authorList>
    </citation>
    <scope>NUCLEOTIDE SEQUENCE</scope>
    <source>
        <strain evidence="2">DP1</strain>
    </source>
</reference>
<protein>
    <submittedName>
        <fullName evidence="2">Uncharacterized protein</fullName>
    </submittedName>
</protein>